<evidence type="ECO:0000256" key="4">
    <source>
        <dbReference type="ARBA" id="ARBA00011802"/>
    </source>
</evidence>
<keyword evidence="6" id="KW-0285">Flavoprotein</keyword>
<feature type="disulfide bond" description="Redox-active" evidence="18">
    <location>
        <begin position="379"/>
        <end position="382"/>
    </location>
</feature>
<evidence type="ECO:0000313" key="20">
    <source>
        <dbReference type="EMBL" id="AWU75854.1"/>
    </source>
</evidence>
<evidence type="ECO:0000256" key="19">
    <source>
        <dbReference type="SAM" id="SignalP"/>
    </source>
</evidence>
<dbReference type="InterPro" id="IPR037192">
    <property type="entry name" value="ERO1-like_sf"/>
</dbReference>
<evidence type="ECO:0000256" key="15">
    <source>
        <dbReference type="ARBA" id="ARBA00023284"/>
    </source>
</evidence>
<feature type="active site" description="Nucleophile" evidence="16">
    <location>
        <position position="379"/>
    </location>
</feature>
<comment type="subcellular location">
    <subcellularLocation>
        <location evidence="2">Endoplasmic reticulum membrane</location>
        <topology evidence="2">Peripheral membrane protein</topology>
        <orientation evidence="2">Lumenal side</orientation>
    </subcellularLocation>
</comment>
<evidence type="ECO:0000256" key="2">
    <source>
        <dbReference type="ARBA" id="ARBA00004367"/>
    </source>
</evidence>
<feature type="binding site" evidence="17">
    <location>
        <position position="201"/>
    </location>
    <ligand>
        <name>FAD</name>
        <dbReference type="ChEBI" id="CHEBI:57692"/>
    </ligand>
</feature>
<evidence type="ECO:0000256" key="7">
    <source>
        <dbReference type="ARBA" id="ARBA00022729"/>
    </source>
</evidence>
<keyword evidence="9 17" id="KW-0274">FAD</keyword>
<evidence type="ECO:0000256" key="13">
    <source>
        <dbReference type="ARBA" id="ARBA00023157"/>
    </source>
</evidence>
<evidence type="ECO:0000256" key="18">
    <source>
        <dbReference type="PIRSR" id="PIRSR017205-3"/>
    </source>
</evidence>
<dbReference type="KEGG" id="pkz:C5L36_0B10900"/>
<name>A0A2U9R3F6_PICKU</name>
<evidence type="ECO:0000256" key="5">
    <source>
        <dbReference type="ARBA" id="ARBA00022448"/>
    </source>
</evidence>
<dbReference type="AlphaFoldDB" id="A0A2U9R3F6"/>
<evidence type="ECO:0000313" key="21">
    <source>
        <dbReference type="Proteomes" id="UP000249293"/>
    </source>
</evidence>
<keyword evidence="15" id="KW-0676">Redox-active center</keyword>
<evidence type="ECO:0000256" key="17">
    <source>
        <dbReference type="PIRSR" id="PIRSR017205-2"/>
    </source>
</evidence>
<reference evidence="20 21" key="1">
    <citation type="submission" date="2018-06" db="EMBL/GenBank/DDBJ databases">
        <title>Population genomics shows no distinction between pathogenic Candida krusei and environmental Pichia kudriavzevii: One species, four names.</title>
        <authorList>
            <person name="Douglass A.P."/>
            <person name="Offei B."/>
            <person name="Braun-Galleani S."/>
            <person name="Coughlan A.Y."/>
            <person name="Martos A."/>
            <person name="Ortiz-Merino R.A."/>
            <person name="Byrne K.P."/>
            <person name="Wolfe K.H."/>
        </authorList>
    </citation>
    <scope>NUCLEOTIDE SEQUENCE [LARGE SCALE GENOMIC DNA]</scope>
    <source>
        <strain evidence="20 21">CBS573</strain>
    </source>
</reference>
<keyword evidence="11" id="KW-0560">Oxidoreductase</keyword>
<dbReference type="InterPro" id="IPR007266">
    <property type="entry name" value="Ero1"/>
</dbReference>
<evidence type="ECO:0008006" key="22">
    <source>
        <dbReference type="Google" id="ProtNLM"/>
    </source>
</evidence>
<dbReference type="SUPFAM" id="SSF110019">
    <property type="entry name" value="ERO1-like"/>
    <property type="match status" value="1"/>
</dbReference>
<protein>
    <recommendedName>
        <fullName evidence="22">Endoplasmic reticulum oxidoreductin-1</fullName>
    </recommendedName>
</protein>
<evidence type="ECO:0000256" key="1">
    <source>
        <dbReference type="ARBA" id="ARBA00001974"/>
    </source>
</evidence>
<evidence type="ECO:0000256" key="8">
    <source>
        <dbReference type="ARBA" id="ARBA00022824"/>
    </source>
</evidence>
<dbReference type="GO" id="GO:0034975">
    <property type="term" value="P:protein folding in endoplasmic reticulum"/>
    <property type="evidence" value="ECO:0007669"/>
    <property type="project" value="InterPro"/>
</dbReference>
<feature type="binding site" evidence="17">
    <location>
        <position position="244"/>
    </location>
    <ligand>
        <name>FAD</name>
        <dbReference type="ChEBI" id="CHEBI:57692"/>
    </ligand>
</feature>
<evidence type="ECO:0000256" key="16">
    <source>
        <dbReference type="PIRSR" id="PIRSR017205-1"/>
    </source>
</evidence>
<feature type="signal peptide" evidence="19">
    <location>
        <begin position="1"/>
        <end position="23"/>
    </location>
</feature>
<dbReference type="GO" id="GO:0016972">
    <property type="term" value="F:thiol oxidase activity"/>
    <property type="evidence" value="ECO:0007669"/>
    <property type="project" value="InterPro"/>
</dbReference>
<dbReference type="STRING" id="4909.A0A2U9R3F6"/>
<dbReference type="Pfam" id="PF04137">
    <property type="entry name" value="ERO1"/>
    <property type="match status" value="1"/>
</dbReference>
<feature type="binding site" evidence="17">
    <location>
        <position position="214"/>
    </location>
    <ligand>
        <name>FAD</name>
        <dbReference type="ChEBI" id="CHEBI:57692"/>
    </ligand>
</feature>
<feature type="binding site" evidence="17">
    <location>
        <position position="273"/>
    </location>
    <ligand>
        <name>FAD</name>
        <dbReference type="ChEBI" id="CHEBI:57692"/>
    </ligand>
</feature>
<dbReference type="GO" id="GO:0071949">
    <property type="term" value="F:FAD binding"/>
    <property type="evidence" value="ECO:0007669"/>
    <property type="project" value="InterPro"/>
</dbReference>
<evidence type="ECO:0000256" key="12">
    <source>
        <dbReference type="ARBA" id="ARBA00023136"/>
    </source>
</evidence>
<dbReference type="GeneID" id="40383619"/>
<evidence type="ECO:0000256" key="3">
    <source>
        <dbReference type="ARBA" id="ARBA00008277"/>
    </source>
</evidence>
<evidence type="ECO:0000256" key="6">
    <source>
        <dbReference type="ARBA" id="ARBA00022630"/>
    </source>
</evidence>
<dbReference type="PIRSF" id="PIRSF017205">
    <property type="entry name" value="ERO1"/>
    <property type="match status" value="1"/>
</dbReference>
<dbReference type="PANTHER" id="PTHR12613">
    <property type="entry name" value="ERO1-RELATED"/>
    <property type="match status" value="1"/>
</dbReference>
<keyword evidence="12" id="KW-0472">Membrane</keyword>
<feature type="active site" evidence="16">
    <location>
        <position position="382"/>
    </location>
</feature>
<dbReference type="RefSeq" id="XP_029321331.1">
    <property type="nucleotide sequence ID" value="XM_029465472.1"/>
</dbReference>
<keyword evidence="21" id="KW-1185">Reference proteome</keyword>
<dbReference type="PANTHER" id="PTHR12613:SF0">
    <property type="entry name" value="ERO1-LIKE PROTEIN"/>
    <property type="match status" value="1"/>
</dbReference>
<comment type="similarity">
    <text evidence="3">Belongs to the EROs family.</text>
</comment>
<keyword evidence="7 19" id="KW-0732">Signal</keyword>
<sequence>MKYIQVIRRMLFVMFLFAGLTLADTGKLGKFSFDPVEDDILVKYEKKPPQPVQFDNYHQFTRTPFRDDVYELFLESKVDESTSATFKDINQLNEKIRPVIKELVKENFFRIFRLNLYKECPFWKATGFCMHQTCAVDTIDDFKDLPEIWQPEALGKLEDSVLVKKLNDEVDSSINSTKDYCDLDGFIHDTVFVDLVANPERFTGYGGDQSWQIWKNVYNENCFNLGHDQCIEKNFFYKIVSGMHASISTHLSNEYLDKKSMDYKPNLEQFMIRVGNHPDRIANLYLNYIVVLKALLKLETHGVFDRLAYCEDSNFVERENEFKAKFKQLSDPALEFSDHKDECMFDENILFKEKDSLTVKEEIRENFKNITRIMDCVHCDRCRLWGKLQTTGYGTALKVLFELKDRESMDVDLSNIELIALVNTFDRLSKSVESINNFKRLYEEAYRKEELGEPEESTINTTFDFNPNNEVVRSVETKKEGKKNLVKTPDLFKKEAEIYEDVIFPDISRSEDNGSFLEIFVEELKAVLKTALWVLKSYYIFPKIIYNWCLIRIVYYWNTFIGHVNEDFDFDRLYTINI</sequence>
<evidence type="ECO:0000256" key="14">
    <source>
        <dbReference type="ARBA" id="ARBA00023180"/>
    </source>
</evidence>
<evidence type="ECO:0000256" key="11">
    <source>
        <dbReference type="ARBA" id="ARBA00023002"/>
    </source>
</evidence>
<keyword evidence="8" id="KW-0256">Endoplasmic reticulum</keyword>
<dbReference type="GO" id="GO:0015035">
    <property type="term" value="F:protein-disulfide reductase activity"/>
    <property type="evidence" value="ECO:0007669"/>
    <property type="project" value="InterPro"/>
</dbReference>
<accession>A0A2U9R3F6</accession>
<feature type="binding site" evidence="17">
    <location>
        <position position="203"/>
    </location>
    <ligand>
        <name>FAD</name>
        <dbReference type="ChEBI" id="CHEBI:57692"/>
    </ligand>
</feature>
<dbReference type="EMBL" id="CP028774">
    <property type="protein sequence ID" value="AWU75854.1"/>
    <property type="molecule type" value="Genomic_DNA"/>
</dbReference>
<dbReference type="OrthoDB" id="269384at2759"/>
<feature type="chain" id="PRO_5015884849" description="Endoplasmic reticulum oxidoreductin-1" evidence="19">
    <location>
        <begin position="24"/>
        <end position="578"/>
    </location>
</feature>
<organism evidence="20 21">
    <name type="scientific">Pichia kudriavzevii</name>
    <name type="common">Yeast</name>
    <name type="synonym">Issatchenkia orientalis</name>
    <dbReference type="NCBI Taxonomy" id="4909"/>
    <lineage>
        <taxon>Eukaryota</taxon>
        <taxon>Fungi</taxon>
        <taxon>Dikarya</taxon>
        <taxon>Ascomycota</taxon>
        <taxon>Saccharomycotina</taxon>
        <taxon>Pichiomycetes</taxon>
        <taxon>Pichiales</taxon>
        <taxon>Pichiaceae</taxon>
        <taxon>Pichia</taxon>
    </lineage>
</organism>
<proteinExistence type="inferred from homology"/>
<dbReference type="GO" id="GO:0005789">
    <property type="term" value="C:endoplasmic reticulum membrane"/>
    <property type="evidence" value="ECO:0007669"/>
    <property type="project" value="UniProtKB-SubCell"/>
</dbReference>
<keyword evidence="13 18" id="KW-1015">Disulfide bond</keyword>
<comment type="subunit">
    <text evidence="4">May function both as a monomer and a homodimer.</text>
</comment>
<feature type="binding site" evidence="17">
    <location>
        <position position="241"/>
    </location>
    <ligand>
        <name>FAD</name>
        <dbReference type="ChEBI" id="CHEBI:57692"/>
    </ligand>
</feature>
<keyword evidence="5" id="KW-0813">Transport</keyword>
<dbReference type="VEuPathDB" id="FungiDB:C5L36_0B10900"/>
<gene>
    <name evidence="20" type="ORF">C5L36_0B10900</name>
</gene>
<keyword evidence="14" id="KW-0325">Glycoprotein</keyword>
<feature type="disulfide bond" description="Redox-active" evidence="18">
    <location>
        <begin position="129"/>
        <end position="134"/>
    </location>
</feature>
<dbReference type="Proteomes" id="UP000249293">
    <property type="component" value="Chromosome 2"/>
</dbReference>
<keyword evidence="10" id="KW-0249">Electron transport</keyword>
<evidence type="ECO:0000256" key="9">
    <source>
        <dbReference type="ARBA" id="ARBA00022827"/>
    </source>
</evidence>
<comment type="cofactor">
    <cofactor evidence="1 17">
        <name>FAD</name>
        <dbReference type="ChEBI" id="CHEBI:57692"/>
    </cofactor>
</comment>
<evidence type="ECO:0000256" key="10">
    <source>
        <dbReference type="ARBA" id="ARBA00022982"/>
    </source>
</evidence>